<reference evidence="2 3" key="1">
    <citation type="submission" date="2019-01" db="EMBL/GenBank/DDBJ databases">
        <title>Sequencing of cultivated peanut Arachis hypogaea provides insights into genome evolution and oil improvement.</title>
        <authorList>
            <person name="Chen X."/>
        </authorList>
    </citation>
    <scope>NUCLEOTIDE SEQUENCE [LARGE SCALE GENOMIC DNA]</scope>
    <source>
        <strain evidence="3">cv. Fuhuasheng</strain>
        <tissue evidence="2">Leaves</tissue>
    </source>
</reference>
<name>A0A445CZW1_ARAHY</name>
<feature type="region of interest" description="Disordered" evidence="1">
    <location>
        <begin position="1"/>
        <end position="23"/>
    </location>
</feature>
<comment type="caution">
    <text evidence="2">The sequence shown here is derived from an EMBL/GenBank/DDBJ whole genome shotgun (WGS) entry which is preliminary data.</text>
</comment>
<accession>A0A445CZW1</accession>
<feature type="compositionally biased region" description="Basic and acidic residues" evidence="1">
    <location>
        <begin position="152"/>
        <end position="167"/>
    </location>
</feature>
<feature type="compositionally biased region" description="Basic and acidic residues" evidence="1">
    <location>
        <begin position="83"/>
        <end position="92"/>
    </location>
</feature>
<feature type="region of interest" description="Disordered" evidence="1">
    <location>
        <begin position="40"/>
        <end position="116"/>
    </location>
</feature>
<evidence type="ECO:0000313" key="3">
    <source>
        <dbReference type="Proteomes" id="UP000289738"/>
    </source>
</evidence>
<evidence type="ECO:0000313" key="2">
    <source>
        <dbReference type="EMBL" id="RYR56451.1"/>
    </source>
</evidence>
<dbReference type="AlphaFoldDB" id="A0A445CZW1"/>
<sequence length="238" mass="26583">MLQPQPLSPENGLSPIRNPSDSLHQTLTASLTPHSLHHLTATLSAPPRRGRTPESRRIPRLLTSPSLIPHPPPLTHAASQSLVKDHHAESQSRRAHQATTTQSRTAPEPTTTPFASPPLFCPHRPCSHCRSASSDKVCPSPRFGDDEDYPEQTEKEKDNSQQKGKDIRNFVTKGKGAQVQSTINQMMKKDLTEQCDQQCAIFFYTSAIPFNVIKNPEFLKFCEMVERYGIGYKPPFLP</sequence>
<gene>
    <name evidence="2" type="ORF">Ahy_A05g022157</name>
</gene>
<keyword evidence="3" id="KW-1185">Reference proteome</keyword>
<feature type="compositionally biased region" description="Polar residues" evidence="1">
    <location>
        <begin position="97"/>
        <end position="114"/>
    </location>
</feature>
<dbReference type="Proteomes" id="UP000289738">
    <property type="component" value="Chromosome A05"/>
</dbReference>
<protein>
    <submittedName>
        <fullName evidence="2">Uncharacterized protein</fullName>
    </submittedName>
</protein>
<dbReference type="EMBL" id="SDMP01000005">
    <property type="protein sequence ID" value="RYR56451.1"/>
    <property type="molecule type" value="Genomic_DNA"/>
</dbReference>
<organism evidence="2 3">
    <name type="scientific">Arachis hypogaea</name>
    <name type="common">Peanut</name>
    <dbReference type="NCBI Taxonomy" id="3818"/>
    <lineage>
        <taxon>Eukaryota</taxon>
        <taxon>Viridiplantae</taxon>
        <taxon>Streptophyta</taxon>
        <taxon>Embryophyta</taxon>
        <taxon>Tracheophyta</taxon>
        <taxon>Spermatophyta</taxon>
        <taxon>Magnoliopsida</taxon>
        <taxon>eudicotyledons</taxon>
        <taxon>Gunneridae</taxon>
        <taxon>Pentapetalae</taxon>
        <taxon>rosids</taxon>
        <taxon>fabids</taxon>
        <taxon>Fabales</taxon>
        <taxon>Fabaceae</taxon>
        <taxon>Papilionoideae</taxon>
        <taxon>50 kb inversion clade</taxon>
        <taxon>dalbergioids sensu lato</taxon>
        <taxon>Dalbergieae</taxon>
        <taxon>Pterocarpus clade</taxon>
        <taxon>Arachis</taxon>
    </lineage>
</organism>
<evidence type="ECO:0000256" key="1">
    <source>
        <dbReference type="SAM" id="MobiDB-lite"/>
    </source>
</evidence>
<proteinExistence type="predicted"/>
<feature type="region of interest" description="Disordered" evidence="1">
    <location>
        <begin position="131"/>
        <end position="167"/>
    </location>
</feature>